<evidence type="ECO:0000313" key="1">
    <source>
        <dbReference type="EMBL" id="NBJ61824.1"/>
    </source>
</evidence>
<dbReference type="GO" id="GO:0003964">
    <property type="term" value="F:RNA-directed DNA polymerase activity"/>
    <property type="evidence" value="ECO:0007669"/>
    <property type="project" value="UniProtKB-KW"/>
</dbReference>
<dbReference type="AlphaFoldDB" id="A0A6B2EET6"/>
<name>A0A6B2EET6_9DIPT</name>
<proteinExistence type="predicted"/>
<protein>
    <submittedName>
        <fullName evidence="1">Putative reverse transcriptase</fullName>
    </submittedName>
</protein>
<keyword evidence="1" id="KW-0695">RNA-directed DNA polymerase</keyword>
<keyword evidence="1" id="KW-0548">Nucleotidyltransferase</keyword>
<organism evidence="1">
    <name type="scientific">Phlebotomus kandelakii</name>
    <dbReference type="NCBI Taxonomy" id="1109342"/>
    <lineage>
        <taxon>Eukaryota</taxon>
        <taxon>Metazoa</taxon>
        <taxon>Ecdysozoa</taxon>
        <taxon>Arthropoda</taxon>
        <taxon>Hexapoda</taxon>
        <taxon>Insecta</taxon>
        <taxon>Pterygota</taxon>
        <taxon>Neoptera</taxon>
        <taxon>Endopterygota</taxon>
        <taxon>Diptera</taxon>
        <taxon>Nematocera</taxon>
        <taxon>Psychodoidea</taxon>
        <taxon>Psychodidae</taxon>
        <taxon>Phlebotomus</taxon>
        <taxon>Larroussius</taxon>
    </lineage>
</organism>
<dbReference type="EMBL" id="GIFK01004121">
    <property type="protein sequence ID" value="NBJ61824.1"/>
    <property type="molecule type" value="Transcribed_RNA"/>
</dbReference>
<keyword evidence="1" id="KW-0808">Transferase</keyword>
<sequence>MYWLLGRRSKLSLENKILLYNSMIKPVWMYGIELWGSASLSNVNIIQRFENKVLRQVTNAPWYVTNETIRNDLRIPDVKTEIQKQRRNYAMRLQNHPNTLARDLLKNTGSTRLKRKRLPDF</sequence>
<reference evidence="1" key="1">
    <citation type="submission" date="2019-10" db="EMBL/GenBank/DDBJ databases">
        <title>Short sand fly seasons in Tbilisi, Georgia, hinder development of host immunity to saliva of the visceral leishmaniasis vector Phlebotomus kandelakii.</title>
        <authorList>
            <person name="Oliveira F."/>
            <person name="Giorgobiani E."/>
            <person name="Guimaraes-Costa A.B."/>
            <person name="Abdeladhim M."/>
            <person name="Oristian J."/>
            <person name="Tskhvaradze L."/>
            <person name="Tsertsvadze N."/>
            <person name="Zakalashvili M."/>
            <person name="Valenzuela J.G."/>
            <person name="Kamhawi S."/>
        </authorList>
    </citation>
    <scope>NUCLEOTIDE SEQUENCE</scope>
    <source>
        <strain evidence="1">Wild-capture in Tbilisi</strain>
        <tissue evidence="1">Salivary glands</tissue>
    </source>
</reference>
<accession>A0A6B2EET6</accession>